<dbReference type="GO" id="GO:0006310">
    <property type="term" value="P:DNA recombination"/>
    <property type="evidence" value="ECO:0007669"/>
    <property type="project" value="UniProtKB-KW"/>
</dbReference>
<keyword evidence="14" id="KW-0238">DNA-binding</keyword>
<dbReference type="InterPro" id="IPR043128">
    <property type="entry name" value="Rev_trsase/Diguanyl_cyclase"/>
</dbReference>
<feature type="region of interest" description="Disordered" evidence="16">
    <location>
        <begin position="252"/>
        <end position="283"/>
    </location>
</feature>
<dbReference type="Pfam" id="PF03732">
    <property type="entry name" value="Retrotrans_gag"/>
    <property type="match status" value="1"/>
</dbReference>
<dbReference type="Gene3D" id="1.10.340.70">
    <property type="match status" value="1"/>
</dbReference>
<name>A0A5A7SNM4_CUCMM</name>
<dbReference type="Pfam" id="PF17921">
    <property type="entry name" value="Integrase_H2C2"/>
    <property type="match status" value="1"/>
</dbReference>
<dbReference type="OrthoDB" id="532080at2759"/>
<dbReference type="SUPFAM" id="SSF56672">
    <property type="entry name" value="DNA/RNA polymerases"/>
    <property type="match status" value="1"/>
</dbReference>
<keyword evidence="13" id="KW-0239">DNA-directed DNA polymerase</keyword>
<keyword evidence="5" id="KW-0540">Nuclease</keyword>
<feature type="region of interest" description="Disordered" evidence="16">
    <location>
        <begin position="449"/>
        <end position="483"/>
    </location>
</feature>
<evidence type="ECO:0000256" key="11">
    <source>
        <dbReference type="ARBA" id="ARBA00022908"/>
    </source>
</evidence>
<keyword evidence="10" id="KW-0460">Magnesium</keyword>
<evidence type="ECO:0000256" key="4">
    <source>
        <dbReference type="ARBA" id="ARBA00022695"/>
    </source>
</evidence>
<feature type="compositionally biased region" description="Basic residues" evidence="16">
    <location>
        <begin position="253"/>
        <end position="263"/>
    </location>
</feature>
<evidence type="ECO:0000256" key="1">
    <source>
        <dbReference type="ARBA" id="ARBA00012493"/>
    </source>
</evidence>
<keyword evidence="9" id="KW-0378">Hydrolase</keyword>
<dbReference type="Gene3D" id="3.30.420.10">
    <property type="entry name" value="Ribonuclease H-like superfamily/Ribonuclease H"/>
    <property type="match status" value="1"/>
</dbReference>
<accession>A0A5A7SNM4</accession>
<proteinExistence type="predicted"/>
<dbReference type="Pfam" id="PF24626">
    <property type="entry name" value="SH3_Tf2-1"/>
    <property type="match status" value="1"/>
</dbReference>
<dbReference type="InterPro" id="IPR001584">
    <property type="entry name" value="Integrase_cat-core"/>
</dbReference>
<evidence type="ECO:0000256" key="14">
    <source>
        <dbReference type="ARBA" id="ARBA00023125"/>
    </source>
</evidence>
<dbReference type="Gene3D" id="3.10.10.10">
    <property type="entry name" value="HIV Type 1 Reverse Transcriptase, subunit A, domain 1"/>
    <property type="match status" value="1"/>
</dbReference>
<evidence type="ECO:0000256" key="13">
    <source>
        <dbReference type="ARBA" id="ARBA00022932"/>
    </source>
</evidence>
<dbReference type="PROSITE" id="PS00141">
    <property type="entry name" value="ASP_PROTEASE"/>
    <property type="match status" value="1"/>
</dbReference>
<dbReference type="InterPro" id="IPR012337">
    <property type="entry name" value="RNaseH-like_sf"/>
</dbReference>
<dbReference type="InterPro" id="IPR021109">
    <property type="entry name" value="Peptidase_aspartic_dom_sf"/>
</dbReference>
<evidence type="ECO:0000256" key="15">
    <source>
        <dbReference type="ARBA" id="ARBA00023172"/>
    </source>
</evidence>
<evidence type="ECO:0000259" key="17">
    <source>
        <dbReference type="PROSITE" id="PS50878"/>
    </source>
</evidence>
<gene>
    <name evidence="19" type="ORF">E6C27_scaffold581G00450</name>
</gene>
<keyword evidence="11" id="KW-0229">DNA integration</keyword>
<dbReference type="EC" id="2.7.7.49" evidence="1"/>
<evidence type="ECO:0000256" key="3">
    <source>
        <dbReference type="ARBA" id="ARBA00022679"/>
    </source>
</evidence>
<dbReference type="SUPFAM" id="SSF50630">
    <property type="entry name" value="Acid proteases"/>
    <property type="match status" value="1"/>
</dbReference>
<evidence type="ECO:0000313" key="20">
    <source>
        <dbReference type="Proteomes" id="UP000321393"/>
    </source>
</evidence>
<dbReference type="GO" id="GO:0004519">
    <property type="term" value="F:endonuclease activity"/>
    <property type="evidence" value="ECO:0007669"/>
    <property type="project" value="UniProtKB-KW"/>
</dbReference>
<dbReference type="InterPro" id="IPR005162">
    <property type="entry name" value="Retrotrans_gag_dom"/>
</dbReference>
<evidence type="ECO:0000256" key="7">
    <source>
        <dbReference type="ARBA" id="ARBA00022750"/>
    </source>
</evidence>
<dbReference type="InterPro" id="IPR041373">
    <property type="entry name" value="RT_RNaseH"/>
</dbReference>
<keyword evidence="2" id="KW-0645">Protease</keyword>
<keyword evidence="6" id="KW-0479">Metal-binding</keyword>
<dbReference type="InterPro" id="IPR036397">
    <property type="entry name" value="RNaseH_sf"/>
</dbReference>
<evidence type="ECO:0000256" key="5">
    <source>
        <dbReference type="ARBA" id="ARBA00022722"/>
    </source>
</evidence>
<dbReference type="FunFam" id="3.10.20.370:FF:000001">
    <property type="entry name" value="Retrovirus-related Pol polyprotein from transposon 17.6-like protein"/>
    <property type="match status" value="1"/>
</dbReference>
<dbReference type="PROSITE" id="PS50878">
    <property type="entry name" value="RT_POL"/>
    <property type="match status" value="1"/>
</dbReference>
<dbReference type="PROSITE" id="PS50994">
    <property type="entry name" value="INTEGRASE"/>
    <property type="match status" value="1"/>
</dbReference>
<dbReference type="GO" id="GO:0003677">
    <property type="term" value="F:DNA binding"/>
    <property type="evidence" value="ECO:0007669"/>
    <property type="project" value="UniProtKB-KW"/>
</dbReference>
<dbReference type="InterPro" id="IPR043502">
    <property type="entry name" value="DNA/RNA_pol_sf"/>
</dbReference>
<dbReference type="FunFam" id="3.30.70.270:FF:000020">
    <property type="entry name" value="Transposon Tf2-6 polyprotein-like Protein"/>
    <property type="match status" value="1"/>
</dbReference>
<keyword evidence="15" id="KW-0233">DNA recombination</keyword>
<dbReference type="CDD" id="cd01647">
    <property type="entry name" value="RT_LTR"/>
    <property type="match status" value="1"/>
</dbReference>
<evidence type="ECO:0000259" key="18">
    <source>
        <dbReference type="PROSITE" id="PS50994"/>
    </source>
</evidence>
<evidence type="ECO:0000256" key="16">
    <source>
        <dbReference type="SAM" id="MobiDB-lite"/>
    </source>
</evidence>
<dbReference type="GO" id="GO:0003887">
    <property type="term" value="F:DNA-directed DNA polymerase activity"/>
    <property type="evidence" value="ECO:0007669"/>
    <property type="project" value="UniProtKB-KW"/>
</dbReference>
<dbReference type="Gene3D" id="3.10.20.370">
    <property type="match status" value="1"/>
</dbReference>
<keyword evidence="7" id="KW-0064">Aspartyl protease</keyword>
<dbReference type="Pfam" id="PF17917">
    <property type="entry name" value="RT_RNaseH"/>
    <property type="match status" value="1"/>
</dbReference>
<dbReference type="Pfam" id="PF08284">
    <property type="entry name" value="RVP_2"/>
    <property type="match status" value="1"/>
</dbReference>
<evidence type="ECO:0000256" key="6">
    <source>
        <dbReference type="ARBA" id="ARBA00022723"/>
    </source>
</evidence>
<dbReference type="InterPro" id="IPR050951">
    <property type="entry name" value="Retrovirus_Pol_polyprotein"/>
</dbReference>
<dbReference type="CDD" id="cd09274">
    <property type="entry name" value="RNase_HI_RT_Ty3"/>
    <property type="match status" value="1"/>
</dbReference>
<keyword evidence="4" id="KW-0548">Nucleotidyltransferase</keyword>
<feature type="domain" description="Integrase catalytic" evidence="18">
    <location>
        <begin position="1227"/>
        <end position="1408"/>
    </location>
</feature>
<organism evidence="19 20">
    <name type="scientific">Cucumis melo var. makuwa</name>
    <name type="common">Oriental melon</name>
    <dbReference type="NCBI Taxonomy" id="1194695"/>
    <lineage>
        <taxon>Eukaryota</taxon>
        <taxon>Viridiplantae</taxon>
        <taxon>Streptophyta</taxon>
        <taxon>Embryophyta</taxon>
        <taxon>Tracheophyta</taxon>
        <taxon>Spermatophyta</taxon>
        <taxon>Magnoliopsida</taxon>
        <taxon>eudicotyledons</taxon>
        <taxon>Gunneridae</taxon>
        <taxon>Pentapetalae</taxon>
        <taxon>rosids</taxon>
        <taxon>fabids</taxon>
        <taxon>Cucurbitales</taxon>
        <taxon>Cucurbitaceae</taxon>
        <taxon>Benincaseae</taxon>
        <taxon>Cucumis</taxon>
    </lineage>
</organism>
<dbReference type="EMBL" id="SSTE01022985">
    <property type="protein sequence ID" value="KAA0026055.1"/>
    <property type="molecule type" value="Genomic_DNA"/>
</dbReference>
<dbReference type="Pfam" id="PF00078">
    <property type="entry name" value="RVT_1"/>
    <property type="match status" value="1"/>
</dbReference>
<feature type="compositionally biased region" description="Polar residues" evidence="16">
    <location>
        <begin position="449"/>
        <end position="461"/>
    </location>
</feature>
<comment type="caution">
    <text evidence="19">The sequence shown here is derived from an EMBL/GenBank/DDBJ whole genome shotgun (WGS) entry which is preliminary data.</text>
</comment>
<dbReference type="Proteomes" id="UP000321393">
    <property type="component" value="Unassembled WGS sequence"/>
</dbReference>
<evidence type="ECO:0000256" key="10">
    <source>
        <dbReference type="ARBA" id="ARBA00022842"/>
    </source>
</evidence>
<dbReference type="InterPro" id="IPR001969">
    <property type="entry name" value="Aspartic_peptidase_AS"/>
</dbReference>
<evidence type="ECO:0000313" key="19">
    <source>
        <dbReference type="EMBL" id="KAA0026055.1"/>
    </source>
</evidence>
<feature type="domain" description="Reverse transcriptase" evidence="17">
    <location>
        <begin position="793"/>
        <end position="972"/>
    </location>
</feature>
<dbReference type="PANTHER" id="PTHR37984:SF5">
    <property type="entry name" value="PROTEIN NYNRIN-LIKE"/>
    <property type="match status" value="1"/>
</dbReference>
<dbReference type="CDD" id="cd00303">
    <property type="entry name" value="retropepsin_like"/>
    <property type="match status" value="1"/>
</dbReference>
<keyword evidence="8" id="KW-0255">Endonuclease</keyword>
<evidence type="ECO:0000256" key="12">
    <source>
        <dbReference type="ARBA" id="ARBA00022918"/>
    </source>
</evidence>
<protein>
    <recommendedName>
        <fullName evidence="1">RNA-directed DNA polymerase</fullName>
        <ecNumber evidence="1">2.7.7.49</ecNumber>
    </recommendedName>
</protein>
<dbReference type="InterPro" id="IPR056924">
    <property type="entry name" value="SH3_Tf2-1"/>
</dbReference>
<reference evidence="19 20" key="1">
    <citation type="submission" date="2019-08" db="EMBL/GenBank/DDBJ databases">
        <title>Draft genome sequences of two oriental melons (Cucumis melo L. var makuwa).</title>
        <authorList>
            <person name="Kwon S.-Y."/>
        </authorList>
    </citation>
    <scope>NUCLEOTIDE SEQUENCE [LARGE SCALE GENOMIC DNA]</scope>
    <source>
        <strain evidence="20">cv. SW 3</strain>
        <tissue evidence="19">Leaf</tissue>
    </source>
</reference>
<sequence>MTFYNWPLTQMDINNVFFNGDLFEDVHMSLSLAPPFVRRCPIHSRSPFGLTQPQIRQPPLSLPQVDLLSVDSIERHNQVSGKGFPTTGPRIEAGNVVIHRGLHVSNCTERIDTPMPGCSIYCSYVNGLRCELKLYVDGLYNLKVSLRIGVSFGITGLIRASFGITKLICASFGITRLICASFGITRLICTSFEITRLIGKGTARGRPMRGRKDAWYQSLSFRFCRLTYDVSLCFVSLWLKRSLPLVREIPPRRGARRGGRGGRGRGAGRVQPEVQPVAQATDPAAPVVSDQLSAEAKHLRDFRKYNPTTFDGSLEDPTRAQLWLSSLETIFLYMKCPEDQKVQCVVFILTDRGTAWWETTERMLGGDVGQITWQQFKESFYAKFFSVSLRDAKRQKFLNLEQATEAARADKFVRGLRLDIQGLVRAFRPSTHADALRLAVDLSLQERANSSKVAGRGSTSGQKKKTEQQPNPVPPRNFRPGGEFRRFQQKPFEAGEAARGKPLCTTCGKHHLGRCLFGTRTCFKCRQEGYTADRCPMRLTGYAQNQGAGAPHQGKVFATNKTEAERAGTMVTGTLPVLGHYTLVLFDSGSSHSFISSAFVLHARLEVEPLHHVLSVSTPSGECMLSKEKLKACQIEIAGHVIKVTLLVLDMLDFDVILGMDWLAANHANIDCSRKEVAFNPPSMVSFKFKGEGSRSLPQVISAMRASKLLSQGTWSILASVVDTREVDVSLSSEPVVRDYPDVFPEELPGLPPHREVEFAIELEPGTVPISRAPHRMAPAELKELKVQLQELLDKGFIRPSVSSWGAPVLFVKKKDGSMHLCIDYRELNKVTVKNRYPLPRIDDLFDQLQGATVFSKIDLRSGYHQLRIEDGDVPKTAFRSRYGHYEFIVMSFGLTNAPTVFMDLMNRVFREFLDTFVIVFIDDILIYSKTEAEHEEHLRMVLQTLQNNKLYEKFSKCEFWLKQVSFLGHVVSKAGVSVDPAKIEAVTSWTRPSTVSEVRSFLGLAGYYRRFVENFSRIAIPLTQLTRKGAPFVWSKTCEDSFQNLKQKLVTAPVLTVPDGAGSFVIYSNASKKGLGCVLMQQGKVVAYASRQLKSHEQNYPTHDLELGAVVFVLKIWRHYLYGEKIQIFTDHKSLKYFFTQKELNMRQRRWLELVKDYDCEILYHPGKANVVADALSRKRGLAEAGQPVEFSISSDGGLLFERRLCVPSDSAIKTGLLSEAHRSPFSMHPGSTKMYQDLKRVYWWRNMKREVAEFVSKCLVCQQVKAPRQKLAVIWVVVDRLTKSAHFIPVKSTYTASKWAQLYMSEIVRLHGVPVSIVSDRDARFTSKFWKGLQTAMGTRLDFSTTFHPQTDGQTERLNQVLEDMLRACEFPGSWDSHLHLMEFAFNNSFQATIGMAPFEALYGKCCRSPVCWGEVGEQRLMGPELVQSTNEVIQKIRSRMQTAQSRQKSYADVRRKDLEFDVGDKVFLKVAPMKGVLRFERRGKLSPRFVGPFEILERIGPIAYRLALPPSLSTVHDVFHVSMLRKYVPDPSHVVDYEPLEIDENLSYTEQPVEVLAKEVKISTVRSPWPHPFPISFRPHATTDPPAASVPTASDIPFSVCRPVQPKRPGLSYRPSRRRRVKFSSVVTRSQSSRSHVRQVDPLSVDSIEGHKQVSGKGFPTTGPRIEAGNVVIHRGLHLSNVTASCSLCAIGCKELFTDKHRCRDVLYIVVMLMGYVVD</sequence>
<dbReference type="GO" id="GO:0006508">
    <property type="term" value="P:proteolysis"/>
    <property type="evidence" value="ECO:0007669"/>
    <property type="project" value="UniProtKB-KW"/>
</dbReference>
<dbReference type="Gene3D" id="3.30.70.270">
    <property type="match status" value="2"/>
</dbReference>
<dbReference type="InterPro" id="IPR041588">
    <property type="entry name" value="Integrase_H2C2"/>
</dbReference>
<keyword evidence="3" id="KW-0808">Transferase</keyword>
<dbReference type="GO" id="GO:0003964">
    <property type="term" value="F:RNA-directed DNA polymerase activity"/>
    <property type="evidence" value="ECO:0007669"/>
    <property type="project" value="UniProtKB-KW"/>
</dbReference>
<dbReference type="GO" id="GO:0046872">
    <property type="term" value="F:metal ion binding"/>
    <property type="evidence" value="ECO:0007669"/>
    <property type="project" value="UniProtKB-KW"/>
</dbReference>
<dbReference type="Gene3D" id="2.40.70.10">
    <property type="entry name" value="Acid Proteases"/>
    <property type="match status" value="1"/>
</dbReference>
<evidence type="ECO:0000256" key="9">
    <source>
        <dbReference type="ARBA" id="ARBA00022801"/>
    </source>
</evidence>
<evidence type="ECO:0000256" key="2">
    <source>
        <dbReference type="ARBA" id="ARBA00022670"/>
    </source>
</evidence>
<evidence type="ECO:0000256" key="8">
    <source>
        <dbReference type="ARBA" id="ARBA00022759"/>
    </source>
</evidence>
<dbReference type="InterPro" id="IPR000477">
    <property type="entry name" value="RT_dom"/>
</dbReference>
<dbReference type="GO" id="GO:0004190">
    <property type="term" value="F:aspartic-type endopeptidase activity"/>
    <property type="evidence" value="ECO:0007669"/>
    <property type="project" value="UniProtKB-KW"/>
</dbReference>
<dbReference type="GO" id="GO:0015074">
    <property type="term" value="P:DNA integration"/>
    <property type="evidence" value="ECO:0007669"/>
    <property type="project" value="UniProtKB-KW"/>
</dbReference>
<dbReference type="SUPFAM" id="SSF53098">
    <property type="entry name" value="Ribonuclease H-like"/>
    <property type="match status" value="1"/>
</dbReference>
<dbReference type="PANTHER" id="PTHR37984">
    <property type="entry name" value="PROTEIN CBG26694"/>
    <property type="match status" value="1"/>
</dbReference>
<keyword evidence="12" id="KW-0695">RNA-directed DNA polymerase</keyword>